<evidence type="ECO:0000313" key="3">
    <source>
        <dbReference type="Proteomes" id="UP000887116"/>
    </source>
</evidence>
<name>A0A8X6JNZ1_TRICU</name>
<comment type="caution">
    <text evidence="2">The sequence shown here is derived from an EMBL/GenBank/DDBJ whole genome shotgun (WGS) entry which is preliminary data.</text>
</comment>
<gene>
    <name evidence="2" type="ORF">TNCT_141901</name>
</gene>
<keyword evidence="1" id="KW-0472">Membrane</keyword>
<organism evidence="2 3">
    <name type="scientific">Trichonephila clavata</name>
    <name type="common">Joro spider</name>
    <name type="synonym">Nephila clavata</name>
    <dbReference type="NCBI Taxonomy" id="2740835"/>
    <lineage>
        <taxon>Eukaryota</taxon>
        <taxon>Metazoa</taxon>
        <taxon>Ecdysozoa</taxon>
        <taxon>Arthropoda</taxon>
        <taxon>Chelicerata</taxon>
        <taxon>Arachnida</taxon>
        <taxon>Araneae</taxon>
        <taxon>Araneomorphae</taxon>
        <taxon>Entelegynae</taxon>
        <taxon>Araneoidea</taxon>
        <taxon>Nephilidae</taxon>
        <taxon>Trichonephila</taxon>
    </lineage>
</organism>
<reference evidence="2" key="1">
    <citation type="submission" date="2020-07" db="EMBL/GenBank/DDBJ databases">
        <title>Multicomponent nature underlies the extraordinary mechanical properties of spider dragline silk.</title>
        <authorList>
            <person name="Kono N."/>
            <person name="Nakamura H."/>
            <person name="Mori M."/>
            <person name="Yoshida Y."/>
            <person name="Ohtoshi R."/>
            <person name="Malay A.D."/>
            <person name="Moran D.A.P."/>
            <person name="Tomita M."/>
            <person name="Numata K."/>
            <person name="Arakawa K."/>
        </authorList>
    </citation>
    <scope>NUCLEOTIDE SEQUENCE</scope>
</reference>
<keyword evidence="3" id="KW-1185">Reference proteome</keyword>
<dbReference type="AlphaFoldDB" id="A0A8X6JNZ1"/>
<proteinExistence type="predicted"/>
<dbReference type="Proteomes" id="UP000887116">
    <property type="component" value="Unassembled WGS sequence"/>
</dbReference>
<evidence type="ECO:0000313" key="2">
    <source>
        <dbReference type="EMBL" id="GFR14151.1"/>
    </source>
</evidence>
<accession>A0A8X6JNZ1</accession>
<keyword evidence="1" id="KW-0812">Transmembrane</keyword>
<evidence type="ECO:0000256" key="1">
    <source>
        <dbReference type="SAM" id="Phobius"/>
    </source>
</evidence>
<dbReference type="EMBL" id="BMAO01007175">
    <property type="protein sequence ID" value="GFR14151.1"/>
    <property type="molecule type" value="Genomic_DNA"/>
</dbReference>
<keyword evidence="1" id="KW-1133">Transmembrane helix</keyword>
<protein>
    <recommendedName>
        <fullName evidence="4">Transmembrane protein</fullName>
    </recommendedName>
</protein>
<feature type="transmembrane region" description="Helical" evidence="1">
    <location>
        <begin position="100"/>
        <end position="119"/>
    </location>
</feature>
<sequence>MGNLKRRINSKRKRQFRGNGSTNIIKIPKIVAQHPPTPVLQRSKCLLFLMRKWQGSATMEKKDANGKPAKNATAKEKVEEKEEIPLRQSLLSVSYMLHQYWFCWILLYTIIYVGTLHLWSERTTTDKNEGKETTK</sequence>
<evidence type="ECO:0008006" key="4">
    <source>
        <dbReference type="Google" id="ProtNLM"/>
    </source>
</evidence>